<dbReference type="AlphaFoldDB" id="A0A0E9PLP4"/>
<protein>
    <submittedName>
        <fullName evidence="1">Uncharacterized protein</fullName>
    </submittedName>
</protein>
<evidence type="ECO:0000313" key="1">
    <source>
        <dbReference type="EMBL" id="JAH05556.1"/>
    </source>
</evidence>
<reference evidence="1" key="1">
    <citation type="submission" date="2014-11" db="EMBL/GenBank/DDBJ databases">
        <authorList>
            <person name="Amaro Gonzalez C."/>
        </authorList>
    </citation>
    <scope>NUCLEOTIDE SEQUENCE</scope>
</reference>
<organism evidence="1">
    <name type="scientific">Anguilla anguilla</name>
    <name type="common">European freshwater eel</name>
    <name type="synonym">Muraena anguilla</name>
    <dbReference type="NCBI Taxonomy" id="7936"/>
    <lineage>
        <taxon>Eukaryota</taxon>
        <taxon>Metazoa</taxon>
        <taxon>Chordata</taxon>
        <taxon>Craniata</taxon>
        <taxon>Vertebrata</taxon>
        <taxon>Euteleostomi</taxon>
        <taxon>Actinopterygii</taxon>
        <taxon>Neopterygii</taxon>
        <taxon>Teleostei</taxon>
        <taxon>Anguilliformes</taxon>
        <taxon>Anguillidae</taxon>
        <taxon>Anguilla</taxon>
    </lineage>
</organism>
<sequence>MVTATSFDVKNSICYINYVFETSQWRMTVSLQL</sequence>
<reference evidence="1" key="2">
    <citation type="journal article" date="2015" name="Fish Shellfish Immunol.">
        <title>Early steps in the European eel (Anguilla anguilla)-Vibrio vulnificus interaction in the gills: Role of the RtxA13 toxin.</title>
        <authorList>
            <person name="Callol A."/>
            <person name="Pajuelo D."/>
            <person name="Ebbesson L."/>
            <person name="Teles M."/>
            <person name="MacKenzie S."/>
            <person name="Amaro C."/>
        </authorList>
    </citation>
    <scope>NUCLEOTIDE SEQUENCE</scope>
</reference>
<name>A0A0E9PLP4_ANGAN</name>
<proteinExistence type="predicted"/>
<dbReference type="EMBL" id="GBXM01103021">
    <property type="protein sequence ID" value="JAH05556.1"/>
    <property type="molecule type" value="Transcribed_RNA"/>
</dbReference>
<accession>A0A0E9PLP4</accession>